<evidence type="ECO:0000313" key="1">
    <source>
        <dbReference type="EMBL" id="QBX36166.1"/>
    </source>
</evidence>
<dbReference type="KEGG" id="plia:E4191_10170"/>
<evidence type="ECO:0000313" key="2">
    <source>
        <dbReference type="Proteomes" id="UP000296374"/>
    </source>
</evidence>
<proteinExistence type="predicted"/>
<sequence length="65" mass="6899">MATLSLSGCATVGSDAWPPCPPMVEYSPAKQTRAADEVEVLPANAVVVAMLSNYSVMREQARACR</sequence>
<accession>A0A4P7HPC0</accession>
<dbReference type="AlphaFoldDB" id="A0A4P7HPC0"/>
<name>A0A4P7HPC0_9RHOB</name>
<organism evidence="1 2">
    <name type="scientific">Paracoccus liaowanqingii</name>
    <dbReference type="NCBI Taxonomy" id="2560053"/>
    <lineage>
        <taxon>Bacteria</taxon>
        <taxon>Pseudomonadati</taxon>
        <taxon>Pseudomonadota</taxon>
        <taxon>Alphaproteobacteria</taxon>
        <taxon>Rhodobacterales</taxon>
        <taxon>Paracoccaceae</taxon>
        <taxon>Paracoccus</taxon>
    </lineage>
</organism>
<gene>
    <name evidence="1" type="ORF">E4191_10170</name>
</gene>
<dbReference type="EMBL" id="CP038439">
    <property type="protein sequence ID" value="QBX36166.1"/>
    <property type="molecule type" value="Genomic_DNA"/>
</dbReference>
<reference evidence="2" key="1">
    <citation type="submission" date="2019-03" db="EMBL/GenBank/DDBJ databases">
        <authorList>
            <person name="Li J."/>
        </authorList>
    </citation>
    <scope>NUCLEOTIDE SEQUENCE [LARGE SCALE GENOMIC DNA]</scope>
    <source>
        <strain evidence="2">2251</strain>
    </source>
</reference>
<dbReference type="Proteomes" id="UP000296374">
    <property type="component" value="Chromosome"/>
</dbReference>
<protein>
    <submittedName>
        <fullName evidence="1">Uncharacterized protein</fullName>
    </submittedName>
</protein>